<feature type="region of interest" description="Disordered" evidence="1">
    <location>
        <begin position="1"/>
        <end position="59"/>
    </location>
</feature>
<evidence type="ECO:0000313" key="4">
    <source>
        <dbReference type="Proteomes" id="UP000827768"/>
    </source>
</evidence>
<sequence>MTEDSTPKRRGRPPKYATDEERHEARKASKRKWAANRTPEQREKARKATADWRKKKAGE</sequence>
<gene>
    <name evidence="2" type="primary">46</name>
    <name evidence="3" type="synonym">347</name>
    <name evidence="3" type="ORF">SEA_PUMPERNICKEL_347</name>
    <name evidence="2" type="ORF">SEA_PUMPERNICKEL_46</name>
</gene>
<accession>A0AAE8Y9U5</accession>
<organism evidence="2 4">
    <name type="scientific">Microbacterium phage Pumpernickel</name>
    <dbReference type="NCBI Taxonomy" id="2885983"/>
    <lineage>
        <taxon>Viruses</taxon>
        <taxon>Duplodnaviria</taxon>
        <taxon>Heunggongvirae</taxon>
        <taxon>Uroviricota</taxon>
        <taxon>Caudoviricetes</taxon>
        <taxon>Pumpernickelvirus</taxon>
        <taxon>Pumpernickelvirus pumpernickel</taxon>
    </lineage>
</organism>
<proteinExistence type="predicted"/>
<evidence type="ECO:0000313" key="3">
    <source>
        <dbReference type="EMBL" id="UDL16097.1"/>
    </source>
</evidence>
<dbReference type="EMBL" id="OK040790">
    <property type="protein sequence ID" value="UDL16097.1"/>
    <property type="molecule type" value="Genomic_DNA"/>
</dbReference>
<keyword evidence="4" id="KW-1185">Reference proteome</keyword>
<evidence type="ECO:0000313" key="2">
    <source>
        <dbReference type="EMBL" id="UDL15837.1"/>
    </source>
</evidence>
<feature type="compositionally biased region" description="Basic and acidic residues" evidence="1">
    <location>
        <begin position="17"/>
        <end position="27"/>
    </location>
</feature>
<protein>
    <submittedName>
        <fullName evidence="2">Uncharacterized protein</fullName>
    </submittedName>
</protein>
<dbReference type="GeneID" id="80019686"/>
<dbReference type="KEGG" id="vg:80019686"/>
<reference evidence="2" key="1">
    <citation type="submission" date="2021-09" db="EMBL/GenBank/DDBJ databases">
        <authorList>
            <person name="Andersen S.H."/>
            <person name="Beall E.A."/>
            <person name="Cappelle B."/>
            <person name="Falteisek K.J."/>
            <person name="Fenske B.A."/>
            <person name="Gansluckner N.W."/>
            <person name="Gilbertson S.M."/>
            <person name="Krings K.J."/>
            <person name="Mobeck M."/>
            <person name="Odeku J.O."/>
            <person name="Poncelet M.E."/>
            <person name="Rohr J.R."/>
            <person name="Rolands L."/>
            <person name="Whipple C.D."/>
            <person name="Whipple E.M."/>
            <person name="Spring A.M."/>
            <person name="Klyczek K."/>
            <person name="Garlena R.A."/>
            <person name="Russell D.A."/>
            <person name="Pope W.H."/>
            <person name="Jacobs-Sera D."/>
            <person name="Hatfull G.F."/>
        </authorList>
    </citation>
    <scope>NUCLEOTIDE SEQUENCE</scope>
</reference>
<dbReference type="RefSeq" id="YP_010755077.1">
    <property type="nucleotide sequence ID" value="NC_073468.1"/>
</dbReference>
<dbReference type="Proteomes" id="UP000827768">
    <property type="component" value="Segment"/>
</dbReference>
<feature type="compositionally biased region" description="Basic and acidic residues" evidence="1">
    <location>
        <begin position="39"/>
        <end position="59"/>
    </location>
</feature>
<evidence type="ECO:0000256" key="1">
    <source>
        <dbReference type="SAM" id="MobiDB-lite"/>
    </source>
</evidence>
<name>A0AAE8Y9U5_9CAUD</name>
<dbReference type="EMBL" id="OK040790">
    <property type="protein sequence ID" value="UDL15837.1"/>
    <property type="molecule type" value="Genomic_DNA"/>
</dbReference>